<keyword evidence="5" id="KW-0997">Cell inner membrane</keyword>
<dbReference type="SUPFAM" id="SSF74653">
    <property type="entry name" value="TolA/TonB C-terminal domain"/>
    <property type="match status" value="1"/>
</dbReference>
<evidence type="ECO:0000259" key="10">
    <source>
        <dbReference type="PROSITE" id="PS52015"/>
    </source>
</evidence>
<evidence type="ECO:0000256" key="4">
    <source>
        <dbReference type="ARBA" id="ARBA00022475"/>
    </source>
</evidence>
<gene>
    <name evidence="11" type="ORF">HLB44_34540</name>
</gene>
<evidence type="ECO:0000256" key="1">
    <source>
        <dbReference type="ARBA" id="ARBA00004383"/>
    </source>
</evidence>
<comment type="subcellular location">
    <subcellularLocation>
        <location evidence="1">Cell inner membrane</location>
        <topology evidence="1">Single-pass membrane protein</topology>
        <orientation evidence="1">Periplasmic side</orientation>
    </subcellularLocation>
</comment>
<dbReference type="Proteomes" id="UP000737171">
    <property type="component" value="Unassembled WGS sequence"/>
</dbReference>
<dbReference type="NCBIfam" id="TIGR01352">
    <property type="entry name" value="tonB_Cterm"/>
    <property type="match status" value="1"/>
</dbReference>
<protein>
    <submittedName>
        <fullName evidence="11">Energy transducer TonB</fullName>
    </submittedName>
</protein>
<evidence type="ECO:0000313" key="12">
    <source>
        <dbReference type="Proteomes" id="UP000737171"/>
    </source>
</evidence>
<organism evidence="11 12">
    <name type="scientific">Pseudaquabacterium terrae</name>
    <dbReference type="NCBI Taxonomy" id="2732868"/>
    <lineage>
        <taxon>Bacteria</taxon>
        <taxon>Pseudomonadati</taxon>
        <taxon>Pseudomonadota</taxon>
        <taxon>Betaproteobacteria</taxon>
        <taxon>Burkholderiales</taxon>
        <taxon>Sphaerotilaceae</taxon>
        <taxon>Pseudaquabacterium</taxon>
    </lineage>
</organism>
<comment type="similarity">
    <text evidence="2">Belongs to the TonB family.</text>
</comment>
<dbReference type="InterPro" id="IPR006260">
    <property type="entry name" value="TonB/TolA_C"/>
</dbReference>
<evidence type="ECO:0000256" key="5">
    <source>
        <dbReference type="ARBA" id="ARBA00022519"/>
    </source>
</evidence>
<accession>A0ABX2EUG8</accession>
<keyword evidence="4" id="KW-1003">Cell membrane</keyword>
<comment type="caution">
    <text evidence="11">The sequence shown here is derived from an EMBL/GenBank/DDBJ whole genome shotgun (WGS) entry which is preliminary data.</text>
</comment>
<keyword evidence="3" id="KW-0813">Transport</keyword>
<keyword evidence="8" id="KW-1133">Transmembrane helix</keyword>
<sequence>MQHFVAQYSIAIQTLGSALLALGPSRAAKKAAPLPQTPTVKKTMRLALQFALLPFLIAASGCTTPPEQYIIVNTGSPALRTQGEAEAEFLINGLFGNRWSQYDTRPKILYAELPKYPIAARRAGAEGPVECIVTIAPSGKVSEVKVVRSPHPFLTEEVQRAARTWEFEPILKNAIPVEVKVPFRYIYRLQ</sequence>
<dbReference type="Gene3D" id="3.30.1150.10">
    <property type="match status" value="1"/>
</dbReference>
<name>A0ABX2EUG8_9BURK</name>
<feature type="domain" description="TonB C-terminal" evidence="10">
    <location>
        <begin position="101"/>
        <end position="190"/>
    </location>
</feature>
<evidence type="ECO:0000256" key="3">
    <source>
        <dbReference type="ARBA" id="ARBA00022448"/>
    </source>
</evidence>
<evidence type="ECO:0000256" key="7">
    <source>
        <dbReference type="ARBA" id="ARBA00022927"/>
    </source>
</evidence>
<dbReference type="Pfam" id="PF03544">
    <property type="entry name" value="TonB_C"/>
    <property type="match status" value="1"/>
</dbReference>
<keyword evidence="9" id="KW-0472">Membrane</keyword>
<dbReference type="RefSeq" id="WP_173134736.1">
    <property type="nucleotide sequence ID" value="NZ_JABRWJ010000018.1"/>
</dbReference>
<proteinExistence type="inferred from homology"/>
<reference evidence="11 12" key="1">
    <citation type="submission" date="2020-05" db="EMBL/GenBank/DDBJ databases">
        <title>Aquincola sp. isolate from soil.</title>
        <authorList>
            <person name="Han J."/>
            <person name="Kim D.-U."/>
        </authorList>
    </citation>
    <scope>NUCLEOTIDE SEQUENCE [LARGE SCALE GENOMIC DNA]</scope>
    <source>
        <strain evidence="11 12">S2</strain>
    </source>
</reference>
<keyword evidence="6" id="KW-0812">Transmembrane</keyword>
<evidence type="ECO:0000313" key="11">
    <source>
        <dbReference type="EMBL" id="NRF72115.1"/>
    </source>
</evidence>
<keyword evidence="7" id="KW-0653">Protein transport</keyword>
<evidence type="ECO:0000256" key="8">
    <source>
        <dbReference type="ARBA" id="ARBA00022989"/>
    </source>
</evidence>
<evidence type="ECO:0000256" key="9">
    <source>
        <dbReference type="ARBA" id="ARBA00023136"/>
    </source>
</evidence>
<dbReference type="PANTHER" id="PTHR33446">
    <property type="entry name" value="PROTEIN TONB-RELATED"/>
    <property type="match status" value="1"/>
</dbReference>
<dbReference type="PROSITE" id="PS52015">
    <property type="entry name" value="TONB_CTD"/>
    <property type="match status" value="1"/>
</dbReference>
<evidence type="ECO:0000256" key="6">
    <source>
        <dbReference type="ARBA" id="ARBA00022692"/>
    </source>
</evidence>
<dbReference type="InterPro" id="IPR037682">
    <property type="entry name" value="TonB_C"/>
</dbReference>
<dbReference type="InterPro" id="IPR051045">
    <property type="entry name" value="TonB-dependent_transducer"/>
</dbReference>
<dbReference type="EMBL" id="JABRWJ010000018">
    <property type="protein sequence ID" value="NRF72115.1"/>
    <property type="molecule type" value="Genomic_DNA"/>
</dbReference>
<keyword evidence="12" id="KW-1185">Reference proteome</keyword>
<evidence type="ECO:0000256" key="2">
    <source>
        <dbReference type="ARBA" id="ARBA00006555"/>
    </source>
</evidence>